<evidence type="ECO:0000313" key="1">
    <source>
        <dbReference type="EMBL" id="VDM30921.1"/>
    </source>
</evidence>
<keyword evidence="2" id="KW-1185">Reference proteome</keyword>
<evidence type="ECO:0000313" key="3">
    <source>
        <dbReference type="WBParaSite" id="TCNE_0000457401-mRNA-1"/>
    </source>
</evidence>
<dbReference type="Proteomes" id="UP000050794">
    <property type="component" value="Unassembled WGS sequence"/>
</dbReference>
<organism evidence="2 3">
    <name type="scientific">Toxocara canis</name>
    <name type="common">Canine roundworm</name>
    <dbReference type="NCBI Taxonomy" id="6265"/>
    <lineage>
        <taxon>Eukaryota</taxon>
        <taxon>Metazoa</taxon>
        <taxon>Ecdysozoa</taxon>
        <taxon>Nematoda</taxon>
        <taxon>Chromadorea</taxon>
        <taxon>Rhabditida</taxon>
        <taxon>Spirurina</taxon>
        <taxon>Ascaridomorpha</taxon>
        <taxon>Ascaridoidea</taxon>
        <taxon>Toxocaridae</taxon>
        <taxon>Toxocara</taxon>
    </lineage>
</organism>
<reference evidence="3" key="1">
    <citation type="submission" date="2016-06" db="UniProtKB">
        <authorList>
            <consortium name="WormBaseParasite"/>
        </authorList>
    </citation>
    <scope>IDENTIFICATION</scope>
</reference>
<evidence type="ECO:0000313" key="2">
    <source>
        <dbReference type="Proteomes" id="UP000050794"/>
    </source>
</evidence>
<sequence>MPEDQSALLGFINGAGDSCDSPSCSSYGSARIFCRKQIARFESGLSSEKLNQTQRITVAAVYR</sequence>
<dbReference type="WBParaSite" id="TCNE_0000457401-mRNA-1">
    <property type="protein sequence ID" value="TCNE_0000457401-mRNA-1"/>
    <property type="gene ID" value="TCNE_0000457401"/>
</dbReference>
<gene>
    <name evidence="1" type="ORF">TCNE_LOCUS4574</name>
</gene>
<reference evidence="1 2" key="2">
    <citation type="submission" date="2018-11" db="EMBL/GenBank/DDBJ databases">
        <authorList>
            <consortium name="Pathogen Informatics"/>
        </authorList>
    </citation>
    <scope>NUCLEOTIDE SEQUENCE [LARGE SCALE GENOMIC DNA]</scope>
</reference>
<protein>
    <submittedName>
        <fullName evidence="3">HTH araC/xylS-type domain-containing protein</fullName>
    </submittedName>
</protein>
<dbReference type="AlphaFoldDB" id="A0A183U7V4"/>
<name>A0A183U7V4_TOXCA</name>
<accession>A0A183U7V4</accession>
<proteinExistence type="predicted"/>
<dbReference type="EMBL" id="UYWY01008049">
    <property type="protein sequence ID" value="VDM30921.1"/>
    <property type="molecule type" value="Genomic_DNA"/>
</dbReference>